<evidence type="ECO:0000256" key="3">
    <source>
        <dbReference type="ARBA" id="ARBA00022692"/>
    </source>
</evidence>
<dbReference type="PROSITE" id="PS00237">
    <property type="entry name" value="G_PROTEIN_RECEP_F1_1"/>
    <property type="match status" value="1"/>
</dbReference>
<dbReference type="GO" id="GO:0005886">
    <property type="term" value="C:plasma membrane"/>
    <property type="evidence" value="ECO:0007669"/>
    <property type="project" value="UniProtKB-SubCell"/>
</dbReference>
<reference evidence="14" key="2">
    <citation type="submission" date="2025-08" db="UniProtKB">
        <authorList>
            <consortium name="Ensembl"/>
        </authorList>
    </citation>
    <scope>IDENTIFICATION</scope>
</reference>
<feature type="transmembrane region" description="Helical" evidence="12">
    <location>
        <begin position="312"/>
        <end position="335"/>
    </location>
</feature>
<feature type="transmembrane region" description="Helical" evidence="12">
    <location>
        <begin position="273"/>
        <end position="292"/>
    </location>
</feature>
<protein>
    <recommendedName>
        <fullName evidence="13">G-protein coupled receptors family 1 profile domain-containing protein</fullName>
    </recommendedName>
</protein>
<evidence type="ECO:0000313" key="15">
    <source>
        <dbReference type="Proteomes" id="UP000694620"/>
    </source>
</evidence>
<dbReference type="PRINTS" id="PR01830">
    <property type="entry name" value="TRACEAMINER"/>
</dbReference>
<evidence type="ECO:0000313" key="14">
    <source>
        <dbReference type="Ensembl" id="ENSECRP00000001948.1"/>
    </source>
</evidence>
<reference evidence="14" key="1">
    <citation type="submission" date="2021-06" db="EMBL/GenBank/DDBJ databases">
        <authorList>
            <consortium name="Wellcome Sanger Institute Data Sharing"/>
        </authorList>
    </citation>
    <scope>NUCLEOTIDE SEQUENCE [LARGE SCALE GENOMIC DNA]</scope>
</reference>
<keyword evidence="2" id="KW-1003">Cell membrane</keyword>
<evidence type="ECO:0000256" key="9">
    <source>
        <dbReference type="ARBA" id="ARBA00023180"/>
    </source>
</evidence>
<feature type="transmembrane region" description="Helical" evidence="12">
    <location>
        <begin position="126"/>
        <end position="144"/>
    </location>
</feature>
<dbReference type="PANTHER" id="PTHR24249">
    <property type="entry name" value="HISTAMINE RECEPTOR-RELATED G-PROTEIN COUPLED RECEPTOR"/>
    <property type="match status" value="1"/>
</dbReference>
<feature type="transmembrane region" description="Helical" evidence="12">
    <location>
        <begin position="50"/>
        <end position="73"/>
    </location>
</feature>
<dbReference type="InterPro" id="IPR017452">
    <property type="entry name" value="GPCR_Rhodpsn_7TM"/>
</dbReference>
<reference evidence="14" key="3">
    <citation type="submission" date="2025-09" db="UniProtKB">
        <authorList>
            <consortium name="Ensembl"/>
        </authorList>
    </citation>
    <scope>IDENTIFICATION</scope>
</reference>
<evidence type="ECO:0000256" key="2">
    <source>
        <dbReference type="ARBA" id="ARBA00022475"/>
    </source>
</evidence>
<keyword evidence="3 11" id="KW-0812">Transmembrane</keyword>
<dbReference type="InterPro" id="IPR009132">
    <property type="entry name" value="TAAR_fam"/>
</dbReference>
<keyword evidence="10 11" id="KW-0807">Transducer</keyword>
<sequence length="367" mass="42147">MVQVFIPATFSISTWNNGLRRKDLFLHPYCFEHINGSCFRSLRPALINGAMYIFMSATILITLCGNLIVIIVISLFRQLHSPTNFLILSLACVDFLLGAVVMPYSMVRSVEACWYFGELFCKIHSSFDMMMSIASVFHLCFISIDRYYAVCDPLRYKTKITTSVVALFIACSWLYAMSFYSFGLIFPKANDEGLENVVPMLTCEGGCIIQFNKLWSLLDALTFVIPCFGMICIYAQIFNVARKQARQIQSRDFKIFSLDISKQRAKRKREQKAAKTLGIVMGVFLACWSPLFNDTVVDAYNNYQTPTTAFDGLIWLAYSNSTFNPLIYGFFYPWFRKALKLIITFKIFQSHSSLIQLYKESFCQRVE</sequence>
<dbReference type="PANTHER" id="PTHR24249:SF406">
    <property type="entry name" value="G-PROTEIN COUPLED RECEPTORS FAMILY 1 PROFILE DOMAIN-CONTAINING PROTEIN"/>
    <property type="match status" value="1"/>
</dbReference>
<feature type="transmembrane region" description="Helical" evidence="12">
    <location>
        <begin position="85"/>
        <end position="106"/>
    </location>
</feature>
<evidence type="ECO:0000259" key="13">
    <source>
        <dbReference type="PROSITE" id="PS50262"/>
    </source>
</evidence>
<dbReference type="InterPro" id="IPR000276">
    <property type="entry name" value="GPCR_Rhodpsn"/>
</dbReference>
<keyword evidence="8 11" id="KW-0675">Receptor</keyword>
<dbReference type="InterPro" id="IPR050569">
    <property type="entry name" value="TAAR"/>
</dbReference>
<organism evidence="14 15">
    <name type="scientific">Erpetoichthys calabaricus</name>
    <name type="common">Rope fish</name>
    <name type="synonym">Calamoichthys calabaricus</name>
    <dbReference type="NCBI Taxonomy" id="27687"/>
    <lineage>
        <taxon>Eukaryota</taxon>
        <taxon>Metazoa</taxon>
        <taxon>Chordata</taxon>
        <taxon>Craniata</taxon>
        <taxon>Vertebrata</taxon>
        <taxon>Euteleostomi</taxon>
        <taxon>Actinopterygii</taxon>
        <taxon>Polypteriformes</taxon>
        <taxon>Polypteridae</taxon>
        <taxon>Erpetoichthys</taxon>
    </lineage>
</organism>
<evidence type="ECO:0000256" key="1">
    <source>
        <dbReference type="ARBA" id="ARBA00004651"/>
    </source>
</evidence>
<evidence type="ECO:0000256" key="12">
    <source>
        <dbReference type="SAM" id="Phobius"/>
    </source>
</evidence>
<evidence type="ECO:0000256" key="7">
    <source>
        <dbReference type="ARBA" id="ARBA00023157"/>
    </source>
</evidence>
<keyword evidence="4 12" id="KW-1133">Transmembrane helix</keyword>
<dbReference type="Pfam" id="PF00001">
    <property type="entry name" value="7tm_1"/>
    <property type="match status" value="1"/>
</dbReference>
<evidence type="ECO:0000256" key="4">
    <source>
        <dbReference type="ARBA" id="ARBA00022989"/>
    </source>
</evidence>
<dbReference type="GO" id="GO:0001594">
    <property type="term" value="F:trace-amine receptor activity"/>
    <property type="evidence" value="ECO:0007669"/>
    <property type="project" value="InterPro"/>
</dbReference>
<keyword evidence="5 11" id="KW-0297">G-protein coupled receptor</keyword>
<dbReference type="FunFam" id="1.20.1070.10:FF:000030">
    <property type="entry name" value="trace amine-associated receptor 1"/>
    <property type="match status" value="1"/>
</dbReference>
<evidence type="ECO:0000256" key="5">
    <source>
        <dbReference type="ARBA" id="ARBA00023040"/>
    </source>
</evidence>
<keyword evidence="6 12" id="KW-0472">Membrane</keyword>
<keyword evidence="15" id="KW-1185">Reference proteome</keyword>
<accession>A0A8C4RG18</accession>
<evidence type="ECO:0000256" key="11">
    <source>
        <dbReference type="RuleBase" id="RU000688"/>
    </source>
</evidence>
<dbReference type="PRINTS" id="PR00237">
    <property type="entry name" value="GPCRRHODOPSN"/>
</dbReference>
<comment type="similarity">
    <text evidence="11">Belongs to the G-protein coupled receptor 1 family.</text>
</comment>
<feature type="domain" description="G-protein coupled receptors family 1 profile" evidence="13">
    <location>
        <begin position="65"/>
        <end position="328"/>
    </location>
</feature>
<dbReference type="Gene3D" id="1.20.1070.10">
    <property type="entry name" value="Rhodopsin 7-helix transmembrane proteins"/>
    <property type="match status" value="1"/>
</dbReference>
<evidence type="ECO:0000256" key="6">
    <source>
        <dbReference type="ARBA" id="ARBA00023136"/>
    </source>
</evidence>
<comment type="subcellular location">
    <subcellularLocation>
        <location evidence="1">Cell membrane</location>
        <topology evidence="1">Multi-pass membrane protein</topology>
    </subcellularLocation>
</comment>
<evidence type="ECO:0000256" key="10">
    <source>
        <dbReference type="ARBA" id="ARBA00023224"/>
    </source>
</evidence>
<dbReference type="GeneTree" id="ENSGT00950000182934"/>
<dbReference type="Ensembl" id="ENSECRT00000001973.1">
    <property type="protein sequence ID" value="ENSECRP00000001948.1"/>
    <property type="gene ID" value="ENSECRG00000001327.1"/>
</dbReference>
<feature type="transmembrane region" description="Helical" evidence="12">
    <location>
        <begin position="220"/>
        <end position="241"/>
    </location>
</feature>
<keyword evidence="7" id="KW-1015">Disulfide bond</keyword>
<keyword evidence="9" id="KW-0325">Glycoprotein</keyword>
<proteinExistence type="inferred from homology"/>
<evidence type="ECO:0000256" key="8">
    <source>
        <dbReference type="ARBA" id="ARBA00023170"/>
    </source>
</evidence>
<name>A0A8C4RG18_ERPCA</name>
<dbReference type="PROSITE" id="PS50262">
    <property type="entry name" value="G_PROTEIN_RECEP_F1_2"/>
    <property type="match status" value="1"/>
</dbReference>
<dbReference type="Proteomes" id="UP000694620">
    <property type="component" value="Chromosome 3"/>
</dbReference>
<dbReference type="SMART" id="SM01381">
    <property type="entry name" value="7TM_GPCR_Srsx"/>
    <property type="match status" value="1"/>
</dbReference>
<dbReference type="SUPFAM" id="SSF81321">
    <property type="entry name" value="Family A G protein-coupled receptor-like"/>
    <property type="match status" value="1"/>
</dbReference>
<feature type="transmembrane region" description="Helical" evidence="12">
    <location>
        <begin position="164"/>
        <end position="186"/>
    </location>
</feature>
<dbReference type="AlphaFoldDB" id="A0A8C4RG18"/>